<proteinExistence type="predicted"/>
<evidence type="ECO:0000313" key="4">
    <source>
        <dbReference type="Proteomes" id="UP000640509"/>
    </source>
</evidence>
<feature type="domain" description="Plastocyanin-like" evidence="2">
    <location>
        <begin position="89"/>
        <end position="189"/>
    </location>
</feature>
<feature type="region of interest" description="Disordered" evidence="1">
    <location>
        <begin position="202"/>
        <end position="222"/>
    </location>
</feature>
<dbReference type="EMBL" id="BMIV01000010">
    <property type="protein sequence ID" value="GGF73910.1"/>
    <property type="molecule type" value="Genomic_DNA"/>
</dbReference>
<evidence type="ECO:0000256" key="1">
    <source>
        <dbReference type="SAM" id="MobiDB-lite"/>
    </source>
</evidence>
<reference evidence="4" key="1">
    <citation type="journal article" date="2019" name="Int. J. Syst. Evol. Microbiol.">
        <title>The Global Catalogue of Microorganisms (GCM) 10K type strain sequencing project: providing services to taxonomists for standard genome sequencing and annotation.</title>
        <authorList>
            <consortium name="The Broad Institute Genomics Platform"/>
            <consortium name="The Broad Institute Genome Sequencing Center for Infectious Disease"/>
            <person name="Wu L."/>
            <person name="Ma J."/>
        </authorList>
    </citation>
    <scope>NUCLEOTIDE SEQUENCE [LARGE SCALE GENOMIC DNA]</scope>
    <source>
        <strain evidence="4">CGMCC 1.15419</strain>
    </source>
</reference>
<evidence type="ECO:0000313" key="3">
    <source>
        <dbReference type="EMBL" id="GGF73910.1"/>
    </source>
</evidence>
<sequence length="242" mass="27230">MQFRVVGQVESVDAPGKIHRATDIDRSVVPAKLTDVIPIQQPVRERVIEFKGADGELDKLTGECFPSCGEKERFGYTLRINGESNHFLNANRISMLIPRPGEVEHWTIINGGGGWDHPMHLHFEEGRTISRGSKALTALEHNSRKDVWRLGVNGKLKIQVRFGEFGGAYVTHCHNTVHEDWAMVMRYDILTDQKNDKVSQTHRSVIPTPNPSPNGVTYVTPEILPEGNPFSRSFRPFPSGRI</sequence>
<dbReference type="Pfam" id="PF07731">
    <property type="entry name" value="Cu-oxidase_2"/>
    <property type="match status" value="1"/>
</dbReference>
<dbReference type="InterPro" id="IPR011706">
    <property type="entry name" value="Cu-oxidase_C"/>
</dbReference>
<dbReference type="Gene3D" id="2.60.40.420">
    <property type="entry name" value="Cupredoxins - blue copper proteins"/>
    <property type="match status" value="1"/>
</dbReference>
<dbReference type="RefSeq" id="WP_229665253.1">
    <property type="nucleotide sequence ID" value="NZ_BMIV01000010.1"/>
</dbReference>
<dbReference type="SUPFAM" id="SSF49503">
    <property type="entry name" value="Cupredoxins"/>
    <property type="match status" value="1"/>
</dbReference>
<accession>A0ABQ1VKK4</accession>
<keyword evidence="4" id="KW-1185">Reference proteome</keyword>
<name>A0ABQ1VKK4_9RHOB</name>
<evidence type="ECO:0000259" key="2">
    <source>
        <dbReference type="Pfam" id="PF07731"/>
    </source>
</evidence>
<dbReference type="Proteomes" id="UP000640509">
    <property type="component" value="Unassembled WGS sequence"/>
</dbReference>
<dbReference type="InterPro" id="IPR008972">
    <property type="entry name" value="Cupredoxin"/>
</dbReference>
<protein>
    <recommendedName>
        <fullName evidence="2">Plastocyanin-like domain-containing protein</fullName>
    </recommendedName>
</protein>
<organism evidence="3 4">
    <name type="scientific">Paracoccus acridae</name>
    <dbReference type="NCBI Taxonomy" id="1795310"/>
    <lineage>
        <taxon>Bacteria</taxon>
        <taxon>Pseudomonadati</taxon>
        <taxon>Pseudomonadota</taxon>
        <taxon>Alphaproteobacteria</taxon>
        <taxon>Rhodobacterales</taxon>
        <taxon>Paracoccaceae</taxon>
        <taxon>Paracoccus</taxon>
    </lineage>
</organism>
<comment type="caution">
    <text evidence="3">The sequence shown here is derived from an EMBL/GenBank/DDBJ whole genome shotgun (WGS) entry which is preliminary data.</text>
</comment>
<gene>
    <name evidence="3" type="ORF">GCM10011402_28160</name>
</gene>